<evidence type="ECO:0000256" key="1">
    <source>
        <dbReference type="SAM" id="MobiDB-lite"/>
    </source>
</evidence>
<dbReference type="CDD" id="cd09272">
    <property type="entry name" value="RNase_HI_RT_Ty1"/>
    <property type="match status" value="1"/>
</dbReference>
<feature type="compositionally biased region" description="Acidic residues" evidence="1">
    <location>
        <begin position="334"/>
        <end position="350"/>
    </location>
</feature>
<feature type="region of interest" description="Disordered" evidence="1">
    <location>
        <begin position="334"/>
        <end position="360"/>
    </location>
</feature>
<dbReference type="Proteomes" id="UP000601435">
    <property type="component" value="Unassembled WGS sequence"/>
</dbReference>
<gene>
    <name evidence="2" type="primary">GIP</name>
    <name evidence="2" type="ORF">SNEC2469_LOCUS7250</name>
</gene>
<evidence type="ECO:0000313" key="2">
    <source>
        <dbReference type="EMBL" id="CAE7295290.1"/>
    </source>
</evidence>
<dbReference type="OrthoDB" id="413361at2759"/>
<dbReference type="PANTHER" id="PTHR11439">
    <property type="entry name" value="GAG-POL-RELATED RETROTRANSPOSON"/>
    <property type="match status" value="1"/>
</dbReference>
<dbReference type="PANTHER" id="PTHR11439:SF491">
    <property type="entry name" value="INTEGRASE CATALYTIC DOMAIN-CONTAINING PROTEIN"/>
    <property type="match status" value="1"/>
</dbReference>
<proteinExistence type="predicted"/>
<keyword evidence="3" id="KW-1185">Reference proteome</keyword>
<dbReference type="EMBL" id="CAJNJA010012373">
    <property type="protein sequence ID" value="CAE7295290.1"/>
    <property type="molecule type" value="Genomic_DNA"/>
</dbReference>
<evidence type="ECO:0000313" key="3">
    <source>
        <dbReference type="Proteomes" id="UP000601435"/>
    </source>
</evidence>
<name>A0A812N8X2_9DINO</name>
<accession>A0A812N8X2</accession>
<sequence length="1539" mass="173864">VEQWEASMQEYVTSGKFEDGFRAVVSMPWLRNVPREELIKVVMDIPKCEEEAWELMKSMGFNRRMRKRLVHKDWVIKFYSGARSQIDKLFRPVDANNTITLDIDELRNSQWDMLKEGRGIYELLLWGAATGRVAGMMASLPKDHAEQHLSRLMMIAEVAKQGRKMMCQNVDLPDDGVAVVLWGSSEAEEDHSAQAFQKEWFKRWYIENWLDNIYFEQGGLGHPLRRPTTMVTNMDISELRGVRDERSEEATWGQWSTWAVDRRAWERHLANDHDCYVMSADTLGPVRVAGPKGEKYALVFTYQFPKQKMSAEDEPVCEAPEDEENAVFDEDLGEYEPSEQEELSQEEQPEPQEPGSLVGLRGARKKHAEAAEDWWEFREAAGVLIRHHEVPRQTLFRPSGASGCPVHPGKLDDTRITDIKYIGGGVETETSDWHGPKSGARSLGRSWTGTTRFKVSMAEVPEDEAVLQRDEEQWEKLIGDLTKPVEMETIYMVYPVRSKRGGDAMLATQGAVLRLKVLGLPVARLHTDRGVKHWCPKLAAQPKEEYDGLRQGPRRKIFGNNKKYDLTDRWEEGKYLGLSDTIKGGAVVLRATGAITETLNLREGVVDPKALLAAEEDDGGGGVFCEGEVPIIDLPEADHRLRGKEQPPDLPEVRKVAVEGEEVKEKKVVSGWKMRALVQQQEMKAKMFFEMGKFDNSACAEVLGEMELSGTMRYERYDKSWAEEDEIFNQWQESKQPDGKVVEGTIVNIEGRAAAFNAKELHAYLNSEPERWIIAAFTPLGATSLSTSTVAQLSLCGFPLDGSGVQRVHLSDEDMELEATSSSDEEEEEGVLEKKVCVLRCILEQEALQEEKFKHLVEDRLEWGQARLHERDCKVLRQVAKVSPGEAGDYEVETILENLSGPLEVVHNVSLHEARRYIDRWRGAVMKEVDALVNSGTVRRLTPEQAREMKAKGMVFLPGKAVLTAKPPSDQNNESEKFRRWRAGATDISNAFTLAPMPEDKLFGMSPPSVVVEEFIVFECLETEENVWKILFEGCDEVKGILLIYVDDLLMLSTTPIIKAVYQWLTEEWKCSPLQWMDEEHLRFLGVELRPMGSGIHVSQSGYIRDLLRQHGVQENPGSLTAPCAREWLQDPDSEDDEDQGAEEAVVKLAQKATGEILWLSTRSRPELAHPVACMASRALRKPTKTLEIAKRVMNYLSKTVEYGLHYVRDEEEALLTVYSDASYAPGGGRSFGCVMAQVAGMPVCWRASKQPIITLSVAEAELYEAVSSVQLGLGVLAMLNELGDKPVMRLKIDNAAARGLATESPGSWKTRHLRLRARFLRQEVAGQRLIISHVPGDQQKADLGTKSFDVPKFRSLLSLWRLVPFEATEEVIIKTARKLNNKNILLFAMVCFMMVQGARGTAKEDLQLDGSLEFYVIVVLGVVACVALWEVVKYVVGCGKSWWKSWQRKNKKLERLRSRAEDHEFSDYKTYGCDVYRTGSSYTGHGYSKGYGRYQARVYVSSGVYYQNNGFNYKEHSNADRDSIYGTSLDRCPEAAGV</sequence>
<protein>
    <submittedName>
        <fullName evidence="2">GIP protein</fullName>
    </submittedName>
</protein>
<comment type="caution">
    <text evidence="2">The sequence shown here is derived from an EMBL/GenBank/DDBJ whole genome shotgun (WGS) entry which is preliminary data.</text>
</comment>
<feature type="non-terminal residue" evidence="2">
    <location>
        <position position="1"/>
    </location>
</feature>
<reference evidence="2" key="1">
    <citation type="submission" date="2021-02" db="EMBL/GenBank/DDBJ databases">
        <authorList>
            <person name="Dougan E. K."/>
            <person name="Rhodes N."/>
            <person name="Thang M."/>
            <person name="Chan C."/>
        </authorList>
    </citation>
    <scope>NUCLEOTIDE SEQUENCE</scope>
</reference>
<organism evidence="2 3">
    <name type="scientific">Symbiodinium necroappetens</name>
    <dbReference type="NCBI Taxonomy" id="1628268"/>
    <lineage>
        <taxon>Eukaryota</taxon>
        <taxon>Sar</taxon>
        <taxon>Alveolata</taxon>
        <taxon>Dinophyceae</taxon>
        <taxon>Suessiales</taxon>
        <taxon>Symbiodiniaceae</taxon>
        <taxon>Symbiodinium</taxon>
    </lineage>
</organism>